<protein>
    <submittedName>
        <fullName evidence="10">TonB-dependent receptor</fullName>
    </submittedName>
</protein>
<keyword evidence="4 7" id="KW-0812">Transmembrane</keyword>
<evidence type="ECO:0000256" key="4">
    <source>
        <dbReference type="ARBA" id="ARBA00022692"/>
    </source>
</evidence>
<sequence>MLQFYNHKKSLLSLILLILSLTAFSQTFIRGTVKDANGNTLPGVSVKVKEAAQVGAITDNNGDFSIRSAPSYKTLVVSFIGYKTQEVVIGGRTTIAITLEDALTGLNEVIVTGYTSVARKDLTGSISTVNMADLQKAPVQSFAEALGGRVPGVQVVSPDGKPGSSPSILIRGLGSLTQDSSPLYVIDGVPIENPDNNMIDPANIESLSVLKDASATAIYGARGGNGVIVITTKRGQKGPSKVDYNGYYGINQPYKFYKLLSPYEFVRLASDQFGAANNPYLNGGKTLESYRNVKGTDWQDLLIRTGTSNNHSINVSGGNDNTIYSMSGNYIKQTGIVLASDYTRYQGKITIDQKVGSKAKVGGYLAYTDNMTTGGDPSPGATSSLFFSAYTYRPIAIPAFSDVLIEDQLYDPENTYPTDSRLNPVISYVNELRKRINKNIIGSAYVDYNILKNLKLTIKGSINSTDYRQEVFNNSKTRSGGQYSALGVNGSVLNGNIDIYTNTNLLQYNAVFGQKHHLNVLLGTDIQQTNYKTFGLGATNIPDETLGISGIDVGIVQQNLASARLSSNSLTSGFGSINYNFAGKYYATATFRADGSSKFINNRWGYFPSGAIKWKISEEKFFKKQFIISDANIRASYGAAGNNRVGDFDYAANLNFTSQLYLNGSLVGLNAVTGTLANPNLKWETDTKQNLAFDLGFFKDRINLTVDIYKNKVKDLLYRTPLPGNTGYSSTVKNIASLSNRGVEISLGADIIKNKNFEYSTNFNISFNKNRLEALSDPTEEGITTAVNWDANFTTVPAFISKIGGPLGQIYGYISKGLYQLEDFDKLPNGTYSLKGNLPLNGPTVTRASMVPGMEKYEDINGDGIINDNDKTVIGNGYPIHVGGWSNNFRYKNFDLNLFFQWSYGNDIINANRIWFTGGEITFRSNYGPQNAFADYANRWTFTNTNTDIARVGQNASVYSTRYVEDGSYIRLKTFNIGYNFSKKLLSKYNITRLRVYISAANLITLTGYKGYDPEVSTYSTALSPALDYSSYPRPITITGGINLTL</sequence>
<evidence type="ECO:0000256" key="3">
    <source>
        <dbReference type="ARBA" id="ARBA00022452"/>
    </source>
</evidence>
<organism evidence="10 11">
    <name type="scientific">Mucilaginibacter boryungensis</name>
    <dbReference type="NCBI Taxonomy" id="768480"/>
    <lineage>
        <taxon>Bacteria</taxon>
        <taxon>Pseudomonadati</taxon>
        <taxon>Bacteroidota</taxon>
        <taxon>Sphingobacteriia</taxon>
        <taxon>Sphingobacteriales</taxon>
        <taxon>Sphingobacteriaceae</taxon>
        <taxon>Mucilaginibacter</taxon>
    </lineage>
</organism>
<dbReference type="InterPro" id="IPR023997">
    <property type="entry name" value="TonB-dep_OMP_SusC/RagA_CS"/>
</dbReference>
<accession>A0ABR9XGD0</accession>
<evidence type="ECO:0000256" key="7">
    <source>
        <dbReference type="PROSITE-ProRule" id="PRU01360"/>
    </source>
</evidence>
<dbReference type="EMBL" id="JADFFM010000001">
    <property type="protein sequence ID" value="MBE9666115.1"/>
    <property type="molecule type" value="Genomic_DNA"/>
</dbReference>
<dbReference type="PROSITE" id="PS52016">
    <property type="entry name" value="TONB_DEPENDENT_REC_3"/>
    <property type="match status" value="1"/>
</dbReference>
<keyword evidence="3 7" id="KW-1134">Transmembrane beta strand</keyword>
<dbReference type="RefSeq" id="WP_194105491.1">
    <property type="nucleotide sequence ID" value="NZ_JADFFM010000001.1"/>
</dbReference>
<feature type="chain" id="PRO_5045597610" evidence="8">
    <location>
        <begin position="26"/>
        <end position="1046"/>
    </location>
</feature>
<keyword evidence="11" id="KW-1185">Reference proteome</keyword>
<gene>
    <name evidence="10" type="ORF">IRJ18_07060</name>
</gene>
<keyword evidence="8" id="KW-0732">Signal</keyword>
<evidence type="ECO:0000256" key="5">
    <source>
        <dbReference type="ARBA" id="ARBA00023136"/>
    </source>
</evidence>
<proteinExistence type="inferred from homology"/>
<keyword evidence="6 7" id="KW-0998">Cell outer membrane</keyword>
<dbReference type="NCBIfam" id="TIGR04057">
    <property type="entry name" value="SusC_RagA_signa"/>
    <property type="match status" value="1"/>
</dbReference>
<evidence type="ECO:0000259" key="9">
    <source>
        <dbReference type="Pfam" id="PF07715"/>
    </source>
</evidence>
<feature type="domain" description="TonB-dependent receptor plug" evidence="9">
    <location>
        <begin position="120"/>
        <end position="227"/>
    </location>
</feature>
<dbReference type="Proteomes" id="UP000632774">
    <property type="component" value="Unassembled WGS sequence"/>
</dbReference>
<evidence type="ECO:0000313" key="11">
    <source>
        <dbReference type="Proteomes" id="UP000632774"/>
    </source>
</evidence>
<dbReference type="Pfam" id="PF07715">
    <property type="entry name" value="Plug"/>
    <property type="match status" value="1"/>
</dbReference>
<dbReference type="InterPro" id="IPR012910">
    <property type="entry name" value="Plug_dom"/>
</dbReference>
<dbReference type="InterPro" id="IPR039426">
    <property type="entry name" value="TonB-dep_rcpt-like"/>
</dbReference>
<comment type="similarity">
    <text evidence="7">Belongs to the TonB-dependent receptor family.</text>
</comment>
<dbReference type="InterPro" id="IPR037066">
    <property type="entry name" value="Plug_dom_sf"/>
</dbReference>
<dbReference type="Gene3D" id="2.170.130.10">
    <property type="entry name" value="TonB-dependent receptor, plug domain"/>
    <property type="match status" value="1"/>
</dbReference>
<evidence type="ECO:0000256" key="1">
    <source>
        <dbReference type="ARBA" id="ARBA00004571"/>
    </source>
</evidence>
<evidence type="ECO:0000256" key="6">
    <source>
        <dbReference type="ARBA" id="ARBA00023237"/>
    </source>
</evidence>
<keyword evidence="5 7" id="KW-0472">Membrane</keyword>
<evidence type="ECO:0000313" key="10">
    <source>
        <dbReference type="EMBL" id="MBE9666115.1"/>
    </source>
</evidence>
<dbReference type="NCBIfam" id="TIGR04056">
    <property type="entry name" value="OMP_RagA_SusC"/>
    <property type="match status" value="1"/>
</dbReference>
<name>A0ABR9XGD0_9SPHI</name>
<keyword evidence="2 7" id="KW-0813">Transport</keyword>
<feature type="signal peptide" evidence="8">
    <location>
        <begin position="1"/>
        <end position="25"/>
    </location>
</feature>
<dbReference type="InterPro" id="IPR023996">
    <property type="entry name" value="TonB-dep_OMP_SusC/RagA"/>
</dbReference>
<dbReference type="SUPFAM" id="SSF56935">
    <property type="entry name" value="Porins"/>
    <property type="match status" value="1"/>
</dbReference>
<keyword evidence="10" id="KW-0675">Receptor</keyword>
<dbReference type="SUPFAM" id="SSF49464">
    <property type="entry name" value="Carboxypeptidase regulatory domain-like"/>
    <property type="match status" value="1"/>
</dbReference>
<dbReference type="Pfam" id="PF13715">
    <property type="entry name" value="CarbopepD_reg_2"/>
    <property type="match status" value="1"/>
</dbReference>
<evidence type="ECO:0000256" key="8">
    <source>
        <dbReference type="SAM" id="SignalP"/>
    </source>
</evidence>
<dbReference type="InterPro" id="IPR036942">
    <property type="entry name" value="Beta-barrel_TonB_sf"/>
</dbReference>
<evidence type="ECO:0000256" key="2">
    <source>
        <dbReference type="ARBA" id="ARBA00022448"/>
    </source>
</evidence>
<dbReference type="Gene3D" id="2.60.40.1120">
    <property type="entry name" value="Carboxypeptidase-like, regulatory domain"/>
    <property type="match status" value="1"/>
</dbReference>
<dbReference type="Gene3D" id="2.40.170.20">
    <property type="entry name" value="TonB-dependent receptor, beta-barrel domain"/>
    <property type="match status" value="1"/>
</dbReference>
<comment type="subcellular location">
    <subcellularLocation>
        <location evidence="1 7">Cell outer membrane</location>
        <topology evidence="1 7">Multi-pass membrane protein</topology>
    </subcellularLocation>
</comment>
<dbReference type="InterPro" id="IPR008969">
    <property type="entry name" value="CarboxyPept-like_regulatory"/>
</dbReference>
<reference evidence="10 11" key="1">
    <citation type="submission" date="2020-10" db="EMBL/GenBank/DDBJ databases">
        <title>Mucilaginibacter mali sp. nov., isolated from rhizosphere soil of apple orchard.</title>
        <authorList>
            <person name="Lee J.-S."/>
            <person name="Kim H.S."/>
            <person name="Kim J.-S."/>
        </authorList>
    </citation>
    <scope>NUCLEOTIDE SEQUENCE [LARGE SCALE GENOMIC DNA]</scope>
    <source>
        <strain evidence="10 11">KCTC 23157</strain>
    </source>
</reference>
<comment type="caution">
    <text evidence="10">The sequence shown here is derived from an EMBL/GenBank/DDBJ whole genome shotgun (WGS) entry which is preliminary data.</text>
</comment>